<reference evidence="1 2" key="1">
    <citation type="submission" date="2017-04" db="EMBL/GenBank/DDBJ databases">
        <title>Draft genome sequence of Zooshikella ganghwensis VG4 isolated from Red Sea sediments.</title>
        <authorList>
            <person name="Rehman Z."/>
            <person name="Alam I."/>
            <person name="Kamau A."/>
            <person name="Bajic V."/>
            <person name="Leiknes T."/>
        </authorList>
    </citation>
    <scope>NUCLEOTIDE SEQUENCE [LARGE SCALE GENOMIC DNA]</scope>
    <source>
        <strain evidence="1 2">VG4</strain>
    </source>
</reference>
<accession>A0A4P9VG16</accession>
<dbReference type="EMBL" id="NDXW01000010">
    <property type="protein sequence ID" value="RDH41314.1"/>
    <property type="molecule type" value="Genomic_DNA"/>
</dbReference>
<organism evidence="1 2">
    <name type="scientific">Zooshikella ganghwensis</name>
    <dbReference type="NCBI Taxonomy" id="202772"/>
    <lineage>
        <taxon>Bacteria</taxon>
        <taxon>Pseudomonadati</taxon>
        <taxon>Pseudomonadota</taxon>
        <taxon>Gammaproteobacteria</taxon>
        <taxon>Oceanospirillales</taxon>
        <taxon>Zooshikellaceae</taxon>
        <taxon>Zooshikella</taxon>
    </lineage>
</organism>
<gene>
    <name evidence="1" type="ORF">B9G39_29025</name>
</gene>
<comment type="caution">
    <text evidence="1">The sequence shown here is derived from an EMBL/GenBank/DDBJ whole genome shotgun (WGS) entry which is preliminary data.</text>
</comment>
<proteinExistence type="predicted"/>
<dbReference type="AlphaFoldDB" id="A0A4P9VG16"/>
<sequence length="126" mass="13974">MCHLLAPGSLTLILSDPKKLLLNTIALKYLPARRAMTPTENAKINKKLTTKSPPKRSGFNGGLLIVKKNNPQRRNQIMREDNTNFLPHGMIIGITIRKTKIDNKPGNSSIVSSHLLLTHYAAMCGF</sequence>
<protein>
    <submittedName>
        <fullName evidence="1">Uncharacterized protein</fullName>
    </submittedName>
</protein>
<evidence type="ECO:0000313" key="2">
    <source>
        <dbReference type="Proteomes" id="UP000257039"/>
    </source>
</evidence>
<keyword evidence="2" id="KW-1185">Reference proteome</keyword>
<dbReference type="Proteomes" id="UP000257039">
    <property type="component" value="Unassembled WGS sequence"/>
</dbReference>
<name>A0A4P9VG16_9GAMM</name>
<evidence type="ECO:0000313" key="1">
    <source>
        <dbReference type="EMBL" id="RDH41314.1"/>
    </source>
</evidence>